<dbReference type="GO" id="GO:0003677">
    <property type="term" value="F:DNA binding"/>
    <property type="evidence" value="ECO:0007669"/>
    <property type="project" value="InterPro"/>
</dbReference>
<evidence type="ECO:0000256" key="2">
    <source>
        <dbReference type="ARBA" id="ARBA00023242"/>
    </source>
</evidence>
<dbReference type="PANTHER" id="PTHR12214">
    <property type="entry name" value="GC-RICH SEQUENCE DNA-BINDING FACTOR"/>
    <property type="match status" value="1"/>
</dbReference>
<dbReference type="Proteomes" id="UP000195402">
    <property type="component" value="Unassembled WGS sequence"/>
</dbReference>
<comment type="caution">
    <text evidence="4">The sequence shown here is derived from an EMBL/GenBank/DDBJ whole genome shotgun (WGS) entry which is preliminary data.</text>
</comment>
<name>A0A200R9R0_MACCD</name>
<protein>
    <submittedName>
        <fullName evidence="4">Uncharacterized protein</fullName>
    </submittedName>
</protein>
<dbReference type="PANTHER" id="PTHR12214:SF0">
    <property type="entry name" value="LD29489P"/>
    <property type="match status" value="1"/>
</dbReference>
<evidence type="ECO:0000256" key="3">
    <source>
        <dbReference type="SAM" id="MobiDB-lite"/>
    </source>
</evidence>
<keyword evidence="2" id="KW-0539">Nucleus</keyword>
<reference evidence="4 5" key="1">
    <citation type="journal article" date="2017" name="Mol. Plant">
        <title>The Genome of Medicinal Plant Macleaya cordata Provides New Insights into Benzylisoquinoline Alkaloids Metabolism.</title>
        <authorList>
            <person name="Liu X."/>
            <person name="Liu Y."/>
            <person name="Huang P."/>
            <person name="Ma Y."/>
            <person name="Qing Z."/>
            <person name="Tang Q."/>
            <person name="Cao H."/>
            <person name="Cheng P."/>
            <person name="Zheng Y."/>
            <person name="Yuan Z."/>
            <person name="Zhou Y."/>
            <person name="Liu J."/>
            <person name="Tang Z."/>
            <person name="Zhuo Y."/>
            <person name="Zhang Y."/>
            <person name="Yu L."/>
            <person name="Huang J."/>
            <person name="Yang P."/>
            <person name="Peng Q."/>
            <person name="Zhang J."/>
            <person name="Jiang W."/>
            <person name="Zhang Z."/>
            <person name="Lin K."/>
            <person name="Ro D.K."/>
            <person name="Chen X."/>
            <person name="Xiong X."/>
            <person name="Shang Y."/>
            <person name="Huang S."/>
            <person name="Zeng J."/>
        </authorList>
    </citation>
    <scope>NUCLEOTIDE SEQUENCE [LARGE SCALE GENOMIC DNA]</scope>
    <source>
        <strain evidence="5">cv. BLH2017</strain>
        <tissue evidence="4">Root</tissue>
    </source>
</reference>
<feature type="region of interest" description="Disordered" evidence="3">
    <location>
        <begin position="1"/>
        <end position="27"/>
    </location>
</feature>
<dbReference type="EMBL" id="MVGT01000186">
    <property type="protein sequence ID" value="OVA19464.1"/>
    <property type="molecule type" value="Genomic_DNA"/>
</dbReference>
<keyword evidence="5" id="KW-1185">Reference proteome</keyword>
<proteinExistence type="predicted"/>
<evidence type="ECO:0000313" key="5">
    <source>
        <dbReference type="Proteomes" id="UP000195402"/>
    </source>
</evidence>
<dbReference type="GO" id="GO:0000398">
    <property type="term" value="P:mRNA splicing, via spliceosome"/>
    <property type="evidence" value="ECO:0007669"/>
    <property type="project" value="InterPro"/>
</dbReference>
<sequence length="167" mass="18116">MQLGAKRERLRQSRAAAPDYISLDGGSNHGAAEGLIDEESEFQGRITLLGDKTDGVKKGVFESVDGKGIGPDLRKDGEFGVVDDDEEKIWEEEQFRNGSGKRMDVTSNRVSYGPVVNVSAGLTIGGSVGKSRIVEVMSISQQAEVATQALRDSVRRPKNLIEEPCHQ</sequence>
<dbReference type="InParanoid" id="A0A200R9R0"/>
<feature type="compositionally biased region" description="Basic and acidic residues" evidence="3">
    <location>
        <begin position="1"/>
        <end position="11"/>
    </location>
</feature>
<dbReference type="GO" id="GO:0005634">
    <property type="term" value="C:nucleus"/>
    <property type="evidence" value="ECO:0007669"/>
    <property type="project" value="UniProtKB-SubCell"/>
</dbReference>
<dbReference type="OrthoDB" id="1938908at2759"/>
<evidence type="ECO:0000313" key="4">
    <source>
        <dbReference type="EMBL" id="OVA19464.1"/>
    </source>
</evidence>
<accession>A0A200R9R0</accession>
<gene>
    <name evidence="4" type="ORF">BVC80_9057g40</name>
</gene>
<dbReference type="STRING" id="56857.A0A200R9R0"/>
<organism evidence="4 5">
    <name type="scientific">Macleaya cordata</name>
    <name type="common">Five-seeded plume-poppy</name>
    <name type="synonym">Bocconia cordata</name>
    <dbReference type="NCBI Taxonomy" id="56857"/>
    <lineage>
        <taxon>Eukaryota</taxon>
        <taxon>Viridiplantae</taxon>
        <taxon>Streptophyta</taxon>
        <taxon>Embryophyta</taxon>
        <taxon>Tracheophyta</taxon>
        <taxon>Spermatophyta</taxon>
        <taxon>Magnoliopsida</taxon>
        <taxon>Ranunculales</taxon>
        <taxon>Papaveraceae</taxon>
        <taxon>Papaveroideae</taxon>
        <taxon>Macleaya</taxon>
    </lineage>
</organism>
<dbReference type="AlphaFoldDB" id="A0A200R9R0"/>
<evidence type="ECO:0000256" key="1">
    <source>
        <dbReference type="ARBA" id="ARBA00004123"/>
    </source>
</evidence>
<dbReference type="InterPro" id="IPR012890">
    <property type="entry name" value="GCFC2-like"/>
</dbReference>
<comment type="subcellular location">
    <subcellularLocation>
        <location evidence="1">Nucleus</location>
    </subcellularLocation>
</comment>